<gene>
    <name evidence="1" type="ORF">OJ997_03835</name>
</gene>
<dbReference type="AlphaFoldDB" id="A0A9X3N6M4"/>
<comment type="caution">
    <text evidence="1">The sequence shown here is derived from an EMBL/GenBank/DDBJ whole genome shotgun (WGS) entry which is preliminary data.</text>
</comment>
<protein>
    <submittedName>
        <fullName evidence="1">Uncharacterized protein</fullName>
    </submittedName>
</protein>
<name>A0A9X3N6M4_9ACTN</name>
<sequence length="239" mass="25376">MVGIALAIGAPAAHGATFDVPYPPVPAGVSLKVTSTDEVRMRFGPKAVKTWRAVAGKRAQMACVTLAPVHDDVTTLSYSAIDGRVPKTGRVVNFGFEARADLCTIATRGHPSFDGCLRLLANDTWCVRVVAPLTDAGRAYLDAFARTAELSAAYTALEAMADFKRDLDATVVALPNADAAPPSGQIGIFAQGPTTVIATALADGRRRFVRLDANVYSTNDIRLPGNLEKLTFVSIRGRF</sequence>
<dbReference type="RefSeq" id="WP_270023688.1">
    <property type="nucleotide sequence ID" value="NZ_JAPDDP010000004.1"/>
</dbReference>
<accession>A0A9X3N6M4</accession>
<proteinExistence type="predicted"/>
<evidence type="ECO:0000313" key="1">
    <source>
        <dbReference type="EMBL" id="MDA0179415.1"/>
    </source>
</evidence>
<keyword evidence="2" id="KW-1185">Reference proteome</keyword>
<organism evidence="1 2">
    <name type="scientific">Solirubrobacter phytolaccae</name>
    <dbReference type="NCBI Taxonomy" id="1404360"/>
    <lineage>
        <taxon>Bacteria</taxon>
        <taxon>Bacillati</taxon>
        <taxon>Actinomycetota</taxon>
        <taxon>Thermoleophilia</taxon>
        <taxon>Solirubrobacterales</taxon>
        <taxon>Solirubrobacteraceae</taxon>
        <taxon>Solirubrobacter</taxon>
    </lineage>
</organism>
<reference evidence="1" key="1">
    <citation type="submission" date="2022-10" db="EMBL/GenBank/DDBJ databases">
        <title>The WGS of Solirubrobacter phytolaccae KCTC 29190.</title>
        <authorList>
            <person name="Jiang Z."/>
        </authorList>
    </citation>
    <scope>NUCLEOTIDE SEQUENCE</scope>
    <source>
        <strain evidence="1">KCTC 29190</strain>
    </source>
</reference>
<dbReference type="Proteomes" id="UP001147653">
    <property type="component" value="Unassembled WGS sequence"/>
</dbReference>
<dbReference type="EMBL" id="JAPDDP010000004">
    <property type="protein sequence ID" value="MDA0179415.1"/>
    <property type="molecule type" value="Genomic_DNA"/>
</dbReference>
<evidence type="ECO:0000313" key="2">
    <source>
        <dbReference type="Proteomes" id="UP001147653"/>
    </source>
</evidence>